<evidence type="ECO:0000256" key="6">
    <source>
        <dbReference type="SAM" id="MobiDB-lite"/>
    </source>
</evidence>
<feature type="transmembrane region" description="Helical" evidence="7">
    <location>
        <begin position="379"/>
        <end position="400"/>
    </location>
</feature>
<organism evidence="8 9">
    <name type="scientific">Trametes pubescens</name>
    <name type="common">White-rot fungus</name>
    <dbReference type="NCBI Taxonomy" id="154538"/>
    <lineage>
        <taxon>Eukaryota</taxon>
        <taxon>Fungi</taxon>
        <taxon>Dikarya</taxon>
        <taxon>Basidiomycota</taxon>
        <taxon>Agaricomycotina</taxon>
        <taxon>Agaricomycetes</taxon>
        <taxon>Polyporales</taxon>
        <taxon>Polyporaceae</taxon>
        <taxon>Trametes</taxon>
    </lineage>
</organism>
<dbReference type="GO" id="GO:0006865">
    <property type="term" value="P:amino acid transport"/>
    <property type="evidence" value="ECO:0007669"/>
    <property type="project" value="InterPro"/>
</dbReference>
<feature type="transmembrane region" description="Helical" evidence="7">
    <location>
        <begin position="273"/>
        <end position="293"/>
    </location>
</feature>
<feature type="region of interest" description="Disordered" evidence="6">
    <location>
        <begin position="514"/>
        <end position="541"/>
    </location>
</feature>
<dbReference type="OrthoDB" id="4476201at2759"/>
<dbReference type="InterPro" id="IPR004840">
    <property type="entry name" value="Amino_acid_permease_CS"/>
</dbReference>
<evidence type="ECO:0000313" key="9">
    <source>
        <dbReference type="Proteomes" id="UP000184267"/>
    </source>
</evidence>
<dbReference type="Proteomes" id="UP000184267">
    <property type="component" value="Unassembled WGS sequence"/>
</dbReference>
<dbReference type="GO" id="GO:0022857">
    <property type="term" value="F:transmembrane transporter activity"/>
    <property type="evidence" value="ECO:0007669"/>
    <property type="project" value="InterPro"/>
</dbReference>
<accession>A0A1M2VXW0</accession>
<keyword evidence="2" id="KW-0813">Transport</keyword>
<dbReference type="AlphaFoldDB" id="A0A1M2VXW0"/>
<gene>
    <name evidence="8" type="ORF">TRAPUB_11078</name>
</gene>
<keyword evidence="3 7" id="KW-0812">Transmembrane</keyword>
<comment type="subcellular location">
    <subcellularLocation>
        <location evidence="1">Membrane</location>
        <topology evidence="1">Multi-pass membrane protein</topology>
    </subcellularLocation>
</comment>
<feature type="transmembrane region" description="Helical" evidence="7">
    <location>
        <begin position="406"/>
        <end position="426"/>
    </location>
</feature>
<evidence type="ECO:0000256" key="1">
    <source>
        <dbReference type="ARBA" id="ARBA00004141"/>
    </source>
</evidence>
<reference evidence="8 9" key="1">
    <citation type="submission" date="2016-10" db="EMBL/GenBank/DDBJ databases">
        <title>Genome sequence of the basidiomycete white-rot fungus Trametes pubescens.</title>
        <authorList>
            <person name="Makela M.R."/>
            <person name="Granchi Z."/>
            <person name="Peng M."/>
            <person name="De Vries R.P."/>
            <person name="Grigoriev I."/>
            <person name="Riley R."/>
            <person name="Hilden K."/>
        </authorList>
    </citation>
    <scope>NUCLEOTIDE SEQUENCE [LARGE SCALE GENOMIC DNA]</scope>
    <source>
        <strain evidence="8 9">FBCC735</strain>
    </source>
</reference>
<feature type="transmembrane region" description="Helical" evidence="7">
    <location>
        <begin position="74"/>
        <end position="95"/>
    </location>
</feature>
<comment type="caution">
    <text evidence="8">The sequence shown here is derived from an EMBL/GenBank/DDBJ whole genome shotgun (WGS) entry which is preliminary data.</text>
</comment>
<dbReference type="STRING" id="154538.A0A1M2VXW0"/>
<dbReference type="PROSITE" id="PS00218">
    <property type="entry name" value="AMINO_ACID_PERMEASE_1"/>
    <property type="match status" value="1"/>
</dbReference>
<feature type="transmembrane region" description="Helical" evidence="7">
    <location>
        <begin position="169"/>
        <end position="191"/>
    </location>
</feature>
<evidence type="ECO:0008006" key="10">
    <source>
        <dbReference type="Google" id="ProtNLM"/>
    </source>
</evidence>
<dbReference type="Gene3D" id="1.20.1740.10">
    <property type="entry name" value="Amino acid/polyamine transporter I"/>
    <property type="match status" value="1"/>
</dbReference>
<dbReference type="PANTHER" id="PTHR45649">
    <property type="entry name" value="AMINO-ACID PERMEASE BAT1"/>
    <property type="match status" value="1"/>
</dbReference>
<proteinExistence type="predicted"/>
<feature type="transmembrane region" description="Helical" evidence="7">
    <location>
        <begin position="447"/>
        <end position="466"/>
    </location>
</feature>
<dbReference type="PIRSF" id="PIRSF006060">
    <property type="entry name" value="AA_transporter"/>
    <property type="match status" value="1"/>
</dbReference>
<evidence type="ECO:0000256" key="5">
    <source>
        <dbReference type="ARBA" id="ARBA00023136"/>
    </source>
</evidence>
<dbReference type="InterPro" id="IPR002293">
    <property type="entry name" value="AA/rel_permease1"/>
</dbReference>
<feature type="transmembrane region" description="Helical" evidence="7">
    <location>
        <begin position="228"/>
        <end position="253"/>
    </location>
</feature>
<dbReference type="GO" id="GO:0016020">
    <property type="term" value="C:membrane"/>
    <property type="evidence" value="ECO:0007669"/>
    <property type="project" value="UniProtKB-SubCell"/>
</dbReference>
<evidence type="ECO:0000256" key="7">
    <source>
        <dbReference type="SAM" id="Phobius"/>
    </source>
</evidence>
<dbReference type="PANTHER" id="PTHR45649:SF6">
    <property type="entry name" value="GABA-SPECIFIC PERMEASE"/>
    <property type="match status" value="1"/>
</dbReference>
<feature type="transmembrane region" description="Helical" evidence="7">
    <location>
        <begin position="46"/>
        <end position="68"/>
    </location>
</feature>
<feature type="transmembrane region" description="Helical" evidence="7">
    <location>
        <begin position="331"/>
        <end position="352"/>
    </location>
</feature>
<name>A0A1M2VXW0_TRAPU</name>
<evidence type="ECO:0000313" key="8">
    <source>
        <dbReference type="EMBL" id="OJT12376.1"/>
    </source>
</evidence>
<sequence length="541" mass="57742">MNPTKRPTGSELEEAYEVEVSVSDETALAKLGYKQEFRRAFKPVEVFGLGFSIIGLVPGISSVLVFSLPNGGPVAMVWGWAVCSVFLMFVALALAELGSAMPTSGGLYYWTWTFATPRWRNVLSWIVGYSNSIGLISGVASVDWGCAVQLMAAVSLGRDEGFAPTTGQTYGVFVGLLLCQAILASLATSALARLQGVYIALNGLLCLAIIIALPAATPSEFRNNASDVFGGLTNFYGWPNGFAFVLSFLAPLWTIGGFDSSVHISEEASNARVVVPWAMITTVGIAGVLGWVLNVVIAFCMGTDLVSILGSPIGQPMATILFNSLGRNGSLAVWSFVVVAQFMAASSLLTAASRQTFAFARDGALPFSRFISRVNKRTLTPVNAVWASALIALLLGLLVFAGPTTYTSIFSLGIAGQYTAYCIPILSRFLGGREWAPGPFALGRLSLPVAIVVVCWMVFSVVMLAFPTAPGPTADKMNYMIVVFGGWIALCLVYYYFPVYGGVHWFNGPQTTVGRAGRRRSPSEETAGDANAVEDKQSMRV</sequence>
<evidence type="ECO:0000256" key="4">
    <source>
        <dbReference type="ARBA" id="ARBA00022989"/>
    </source>
</evidence>
<dbReference type="OMA" id="CWLAGYM"/>
<evidence type="ECO:0000256" key="2">
    <source>
        <dbReference type="ARBA" id="ARBA00022448"/>
    </source>
</evidence>
<keyword evidence="9" id="KW-1185">Reference proteome</keyword>
<dbReference type="Pfam" id="PF13520">
    <property type="entry name" value="AA_permease_2"/>
    <property type="match status" value="1"/>
</dbReference>
<keyword evidence="5 7" id="KW-0472">Membrane</keyword>
<evidence type="ECO:0000256" key="3">
    <source>
        <dbReference type="ARBA" id="ARBA00022692"/>
    </source>
</evidence>
<feature type="transmembrane region" description="Helical" evidence="7">
    <location>
        <begin position="197"/>
        <end position="216"/>
    </location>
</feature>
<feature type="transmembrane region" description="Helical" evidence="7">
    <location>
        <begin position="478"/>
        <end position="497"/>
    </location>
</feature>
<keyword evidence="4 7" id="KW-1133">Transmembrane helix</keyword>
<dbReference type="EMBL" id="MNAD01000491">
    <property type="protein sequence ID" value="OJT12376.1"/>
    <property type="molecule type" value="Genomic_DNA"/>
</dbReference>
<protein>
    <recommendedName>
        <fullName evidence="10">APC amino acid permease</fullName>
    </recommendedName>
</protein>